<dbReference type="AlphaFoldDB" id="A0A7T7BL64"/>
<proteinExistence type="predicted"/>
<feature type="compositionally biased region" description="Low complexity" evidence="1">
    <location>
        <begin position="51"/>
        <end position="61"/>
    </location>
</feature>
<dbReference type="EMBL" id="CP060776">
    <property type="protein sequence ID" value="QQK43846.1"/>
    <property type="molecule type" value="Genomic_DNA"/>
</dbReference>
<evidence type="ECO:0000256" key="1">
    <source>
        <dbReference type="SAM" id="MobiDB-lite"/>
    </source>
</evidence>
<protein>
    <submittedName>
        <fullName evidence="2">Putative RNA-directed DNA polymerase from transposon X-element</fullName>
    </submittedName>
</protein>
<dbReference type="GeneID" id="90952997"/>
<organism evidence="2 3">
    <name type="scientific">Penicillium digitatum</name>
    <name type="common">Green mold</name>
    <dbReference type="NCBI Taxonomy" id="36651"/>
    <lineage>
        <taxon>Eukaryota</taxon>
        <taxon>Fungi</taxon>
        <taxon>Dikarya</taxon>
        <taxon>Ascomycota</taxon>
        <taxon>Pezizomycotina</taxon>
        <taxon>Eurotiomycetes</taxon>
        <taxon>Eurotiomycetidae</taxon>
        <taxon>Eurotiales</taxon>
        <taxon>Aspergillaceae</taxon>
        <taxon>Penicillium</taxon>
    </lineage>
</organism>
<evidence type="ECO:0000313" key="3">
    <source>
        <dbReference type="Proteomes" id="UP000595662"/>
    </source>
</evidence>
<sequence length="593" mass="64805">MAGPSTPDRPMDARNAEYTRPPDPPSPTNLNTRAGKRMKAPKGQLPPGPLPKGASATTTTVSASAAITERLDAKAREAKLLREVFETFAKTVDTFVASCKDDKRVIALEISSQVAKGTHRVAISGKAAPTSARSGSTLTSQQRDDPRILVVLKQEDRLARKEPYAIRKQLESALKGVTPHTDIPKITRTATGWAMTPGPLARPSLITEQGLNAIKDALNAHSVKVPQKWYNYAVPGVPPSIQAWDGTLIQTGSVIEDEVFAQTKLKPVSCRTSRHGASPTNHNITWAISFLSPVAPFTLFSCCSVARAILKKPQIQHHNPGCQSYCHTARCNRTPRCSNCAAPTNEHNGPAGANCTNPVRCANCHGPRPSGHTDCPVRPSRTAKGTLSFPSRAEVDKLRRYGDRWYRDAHSTPTPPQNEDTPPTAPTSKRKVLRVGEDGFQTVTRPSRKAAFKGDFASTSLRGNNESPPSSQVSIPRARRVRPSVPREVLVFWANVRRQTACHTTALQLAYESACDVVCIQEPYVSAPTKKTGHPAYDCYAPTDEWDSSDPTSFESERPRVLTYVRKNSGLNAQQHRSSQDRDVTDLPVTNQW</sequence>
<name>A0A7T7BL64_PENDI</name>
<dbReference type="RefSeq" id="XP_065956840.1">
    <property type="nucleotide sequence ID" value="XM_066101757.1"/>
</dbReference>
<gene>
    <name evidence="2" type="ORF">Pdw03_7747</name>
</gene>
<dbReference type="InterPro" id="IPR036691">
    <property type="entry name" value="Endo/exonu/phosph_ase_sf"/>
</dbReference>
<accession>A0A7T7BL64</accession>
<keyword evidence="2" id="KW-0808">Transferase</keyword>
<feature type="compositionally biased region" description="Polar residues" evidence="1">
    <location>
        <begin position="457"/>
        <end position="472"/>
    </location>
</feature>
<dbReference type="SUPFAM" id="SSF56219">
    <property type="entry name" value="DNase I-like"/>
    <property type="match status" value="1"/>
</dbReference>
<dbReference type="Gene3D" id="3.60.10.10">
    <property type="entry name" value="Endonuclease/exonuclease/phosphatase"/>
    <property type="match status" value="1"/>
</dbReference>
<reference evidence="2 3" key="1">
    <citation type="submission" date="2020-08" db="EMBL/GenBank/DDBJ databases">
        <title>The completed genome sequence of the pathogenic ascomycete fungus Penicillium digitatum.</title>
        <authorList>
            <person name="Wang M."/>
        </authorList>
    </citation>
    <scope>NUCLEOTIDE SEQUENCE [LARGE SCALE GENOMIC DNA]</scope>
    <source>
        <strain evidence="2 3">PdW03</strain>
    </source>
</reference>
<keyword evidence="2" id="KW-0695">RNA-directed DNA polymerase</keyword>
<dbReference type="VEuPathDB" id="FungiDB:PDIP_02820"/>
<keyword evidence="2" id="KW-0548">Nucleotidyltransferase</keyword>
<dbReference type="GO" id="GO:0003964">
    <property type="term" value="F:RNA-directed DNA polymerase activity"/>
    <property type="evidence" value="ECO:0007669"/>
    <property type="project" value="UniProtKB-KW"/>
</dbReference>
<evidence type="ECO:0000313" key="2">
    <source>
        <dbReference type="EMBL" id="QQK43846.1"/>
    </source>
</evidence>
<feature type="region of interest" description="Disordered" evidence="1">
    <location>
        <begin position="569"/>
        <end position="593"/>
    </location>
</feature>
<feature type="region of interest" description="Disordered" evidence="1">
    <location>
        <begin position="1"/>
        <end position="61"/>
    </location>
</feature>
<dbReference type="Proteomes" id="UP000595662">
    <property type="component" value="Chromosome 3"/>
</dbReference>
<feature type="region of interest" description="Disordered" evidence="1">
    <location>
        <begin position="406"/>
        <end position="480"/>
    </location>
</feature>